<protein>
    <submittedName>
        <fullName evidence="3">Uncharacterized protein</fullName>
    </submittedName>
</protein>
<sequence length="119" mass="12665">MLITNAYTSTLFALIAATLTISSASVPLLDSVPPYSPALAHLHRRTPIIRQMSQALSQTGSGLLRTSTSGMGKAGSNKTAKTVINTTNNGNTLYNKIPQESNNKPPKVRPVPSIPDHLK</sequence>
<dbReference type="AlphaFoldDB" id="A0A4P9ZPE3"/>
<evidence type="ECO:0000256" key="2">
    <source>
        <dbReference type="SAM" id="SignalP"/>
    </source>
</evidence>
<feature type="compositionally biased region" description="Polar residues" evidence="1">
    <location>
        <begin position="59"/>
        <end position="104"/>
    </location>
</feature>
<keyword evidence="4" id="KW-1185">Reference proteome</keyword>
<name>A0A4P9ZPE3_9FUNG</name>
<feature type="signal peptide" evidence="2">
    <location>
        <begin position="1"/>
        <end position="24"/>
    </location>
</feature>
<accession>A0A4P9ZPE3</accession>
<evidence type="ECO:0000313" key="4">
    <source>
        <dbReference type="Proteomes" id="UP000268162"/>
    </source>
</evidence>
<organism evidence="3 4">
    <name type="scientific">Dimargaris cristalligena</name>
    <dbReference type="NCBI Taxonomy" id="215637"/>
    <lineage>
        <taxon>Eukaryota</taxon>
        <taxon>Fungi</taxon>
        <taxon>Fungi incertae sedis</taxon>
        <taxon>Zoopagomycota</taxon>
        <taxon>Kickxellomycotina</taxon>
        <taxon>Dimargaritomycetes</taxon>
        <taxon>Dimargaritales</taxon>
        <taxon>Dimargaritaceae</taxon>
        <taxon>Dimargaris</taxon>
    </lineage>
</organism>
<reference evidence="4" key="1">
    <citation type="journal article" date="2018" name="Nat. Microbiol.">
        <title>Leveraging single-cell genomics to expand the fungal tree of life.</title>
        <authorList>
            <person name="Ahrendt S.R."/>
            <person name="Quandt C.A."/>
            <person name="Ciobanu D."/>
            <person name="Clum A."/>
            <person name="Salamov A."/>
            <person name="Andreopoulos B."/>
            <person name="Cheng J.F."/>
            <person name="Woyke T."/>
            <person name="Pelin A."/>
            <person name="Henrissat B."/>
            <person name="Reynolds N.K."/>
            <person name="Benny G.L."/>
            <person name="Smith M.E."/>
            <person name="James T.Y."/>
            <person name="Grigoriev I.V."/>
        </authorList>
    </citation>
    <scope>NUCLEOTIDE SEQUENCE [LARGE SCALE GENOMIC DNA]</scope>
    <source>
        <strain evidence="4">RSA 468</strain>
    </source>
</reference>
<feature type="region of interest" description="Disordered" evidence="1">
    <location>
        <begin position="59"/>
        <end position="119"/>
    </location>
</feature>
<proteinExistence type="predicted"/>
<dbReference type="EMBL" id="ML002971">
    <property type="protein sequence ID" value="RKP35068.1"/>
    <property type="molecule type" value="Genomic_DNA"/>
</dbReference>
<evidence type="ECO:0000256" key="1">
    <source>
        <dbReference type="SAM" id="MobiDB-lite"/>
    </source>
</evidence>
<feature type="chain" id="PRO_5020657761" evidence="2">
    <location>
        <begin position="25"/>
        <end position="119"/>
    </location>
</feature>
<keyword evidence="2" id="KW-0732">Signal</keyword>
<evidence type="ECO:0000313" key="3">
    <source>
        <dbReference type="EMBL" id="RKP35068.1"/>
    </source>
</evidence>
<dbReference type="Proteomes" id="UP000268162">
    <property type="component" value="Unassembled WGS sequence"/>
</dbReference>
<gene>
    <name evidence="3" type="ORF">BJ085DRAFT_39638</name>
</gene>